<keyword evidence="3" id="KW-0963">Cytoplasm</keyword>
<evidence type="ECO:0000256" key="3">
    <source>
        <dbReference type="ARBA" id="ARBA00022490"/>
    </source>
</evidence>
<dbReference type="GO" id="GO:0005737">
    <property type="term" value="C:cytoplasm"/>
    <property type="evidence" value="ECO:0007669"/>
    <property type="project" value="UniProtKB-SubCell"/>
</dbReference>
<dbReference type="AlphaFoldDB" id="A0A5N6PH44"/>
<protein>
    <submittedName>
        <fullName evidence="5">Uncharacterized protein</fullName>
    </submittedName>
</protein>
<dbReference type="PANTHER" id="PTHR31250">
    <property type="entry name" value="IQ DOMAIN-CONTAINING PROTEIN IQM3"/>
    <property type="match status" value="1"/>
</dbReference>
<evidence type="ECO:0000256" key="1">
    <source>
        <dbReference type="ARBA" id="ARBA00004123"/>
    </source>
</evidence>
<dbReference type="InterPro" id="IPR044159">
    <property type="entry name" value="IQM"/>
</dbReference>
<dbReference type="Proteomes" id="UP000326396">
    <property type="component" value="Linkage Group LG12"/>
</dbReference>
<evidence type="ECO:0000256" key="2">
    <source>
        <dbReference type="ARBA" id="ARBA00004496"/>
    </source>
</evidence>
<accession>A0A5N6PH44</accession>
<proteinExistence type="predicted"/>
<comment type="subcellular location">
    <subcellularLocation>
        <location evidence="2">Cytoplasm</location>
    </subcellularLocation>
    <subcellularLocation>
        <location evidence="1">Nucleus</location>
    </subcellularLocation>
</comment>
<gene>
    <name evidence="5" type="ORF">E3N88_08558</name>
</gene>
<evidence type="ECO:0000313" key="6">
    <source>
        <dbReference type="Proteomes" id="UP000326396"/>
    </source>
</evidence>
<evidence type="ECO:0000256" key="4">
    <source>
        <dbReference type="ARBA" id="ARBA00023242"/>
    </source>
</evidence>
<dbReference type="GO" id="GO:0005634">
    <property type="term" value="C:nucleus"/>
    <property type="evidence" value="ECO:0007669"/>
    <property type="project" value="UniProtKB-SubCell"/>
</dbReference>
<keyword evidence="6" id="KW-1185">Reference proteome</keyword>
<evidence type="ECO:0000313" key="5">
    <source>
        <dbReference type="EMBL" id="KAD6453852.1"/>
    </source>
</evidence>
<comment type="caution">
    <text evidence="5">The sequence shown here is derived from an EMBL/GenBank/DDBJ whole genome shotgun (WGS) entry which is preliminary data.</text>
</comment>
<reference evidence="5 6" key="1">
    <citation type="submission" date="2019-05" db="EMBL/GenBank/DDBJ databases">
        <title>Mikania micrantha, genome provides insights into the molecular mechanism of rapid growth.</title>
        <authorList>
            <person name="Liu B."/>
        </authorList>
    </citation>
    <scope>NUCLEOTIDE SEQUENCE [LARGE SCALE GENOMIC DNA]</scope>
    <source>
        <strain evidence="5">NLD-2019</strain>
        <tissue evidence="5">Leaf</tissue>
    </source>
</reference>
<organism evidence="5 6">
    <name type="scientific">Mikania micrantha</name>
    <name type="common">bitter vine</name>
    <dbReference type="NCBI Taxonomy" id="192012"/>
    <lineage>
        <taxon>Eukaryota</taxon>
        <taxon>Viridiplantae</taxon>
        <taxon>Streptophyta</taxon>
        <taxon>Embryophyta</taxon>
        <taxon>Tracheophyta</taxon>
        <taxon>Spermatophyta</taxon>
        <taxon>Magnoliopsida</taxon>
        <taxon>eudicotyledons</taxon>
        <taxon>Gunneridae</taxon>
        <taxon>Pentapetalae</taxon>
        <taxon>asterids</taxon>
        <taxon>campanulids</taxon>
        <taxon>Asterales</taxon>
        <taxon>Asteraceae</taxon>
        <taxon>Asteroideae</taxon>
        <taxon>Heliantheae alliance</taxon>
        <taxon>Eupatorieae</taxon>
        <taxon>Mikania</taxon>
    </lineage>
</organism>
<dbReference type="PANTHER" id="PTHR31250:SF48">
    <property type="entry name" value="CALMODULIN-BINDING FAMILY PROTEIN"/>
    <property type="match status" value="1"/>
</dbReference>
<name>A0A5N6PH44_9ASTR</name>
<sequence>MVVLVRFTADDHTPTSRCTLLATATPRAILRRPTVAMMVSTLPINSYRYCKNLATLFSPSCSNETSLYFPVVEKGEVFALFDIAKCLSYSIAYINAIVEVIEEGRQPSSATQVSIRLWSFDFETTQELESCFWKNLSMLRRKVLDSADLKRSSISFFDIDKHESAVSRWARARTKAAMVGKGLSKNCKAQKLALQHWLEARSHVRVKKIGEISDAGIHGEALFGKSMLEVKVGKVQRNIQVVPLSGNIFNFAVIRSIGSDLIAHNLFASELFCLTMIITKQYRCIHSVSCANEVIHEEVVKLLYLVRSKVKEKCLMDK</sequence>
<keyword evidence="4" id="KW-0539">Nucleus</keyword>
<dbReference type="OrthoDB" id="1724883at2759"/>
<dbReference type="EMBL" id="SZYD01000004">
    <property type="protein sequence ID" value="KAD6453852.1"/>
    <property type="molecule type" value="Genomic_DNA"/>
</dbReference>